<dbReference type="Proteomes" id="UP000479710">
    <property type="component" value="Unassembled WGS sequence"/>
</dbReference>
<dbReference type="EMBL" id="SPHZ02000003">
    <property type="protein sequence ID" value="KAF0925985.1"/>
    <property type="molecule type" value="Genomic_DNA"/>
</dbReference>
<protein>
    <submittedName>
        <fullName evidence="1">Uncharacterized protein</fullName>
    </submittedName>
</protein>
<comment type="caution">
    <text evidence="1">The sequence shown here is derived from an EMBL/GenBank/DDBJ whole genome shotgun (WGS) entry which is preliminary data.</text>
</comment>
<proteinExistence type="predicted"/>
<dbReference type="AlphaFoldDB" id="A0A6G1EN15"/>
<name>A0A6G1EN15_9ORYZ</name>
<gene>
    <name evidence="1" type="ORF">E2562_019053</name>
</gene>
<organism evidence="1 2">
    <name type="scientific">Oryza meyeriana var. granulata</name>
    <dbReference type="NCBI Taxonomy" id="110450"/>
    <lineage>
        <taxon>Eukaryota</taxon>
        <taxon>Viridiplantae</taxon>
        <taxon>Streptophyta</taxon>
        <taxon>Embryophyta</taxon>
        <taxon>Tracheophyta</taxon>
        <taxon>Spermatophyta</taxon>
        <taxon>Magnoliopsida</taxon>
        <taxon>Liliopsida</taxon>
        <taxon>Poales</taxon>
        <taxon>Poaceae</taxon>
        <taxon>BOP clade</taxon>
        <taxon>Oryzoideae</taxon>
        <taxon>Oryzeae</taxon>
        <taxon>Oryzinae</taxon>
        <taxon>Oryza</taxon>
        <taxon>Oryza meyeriana</taxon>
    </lineage>
</organism>
<accession>A0A6G1EN15</accession>
<sequence>MTAMQPIVAASGDGDKIQANERRHNADNAGENLVSGETMRLKLECHNSLSAMPQAMMLMLELQANESC</sequence>
<evidence type="ECO:0000313" key="1">
    <source>
        <dbReference type="EMBL" id="KAF0925985.1"/>
    </source>
</evidence>
<keyword evidence="2" id="KW-1185">Reference proteome</keyword>
<evidence type="ECO:0000313" key="2">
    <source>
        <dbReference type="Proteomes" id="UP000479710"/>
    </source>
</evidence>
<reference evidence="1 2" key="1">
    <citation type="submission" date="2019-11" db="EMBL/GenBank/DDBJ databases">
        <title>Whole genome sequence of Oryza granulata.</title>
        <authorList>
            <person name="Li W."/>
        </authorList>
    </citation>
    <scope>NUCLEOTIDE SEQUENCE [LARGE SCALE GENOMIC DNA]</scope>
    <source>
        <strain evidence="2">cv. Menghai</strain>
        <tissue evidence="1">Leaf</tissue>
    </source>
</reference>